<dbReference type="RefSeq" id="WP_374758866.1">
    <property type="nucleotide sequence ID" value="NZ_JAMZEL010000015.1"/>
</dbReference>
<evidence type="ECO:0000313" key="2">
    <source>
        <dbReference type="Proteomes" id="UP001204772"/>
    </source>
</evidence>
<feature type="non-terminal residue" evidence="1">
    <location>
        <position position="1"/>
    </location>
</feature>
<dbReference type="NCBIfam" id="NF045639">
    <property type="entry name" value="GCX_COOH"/>
    <property type="match status" value="1"/>
</dbReference>
<dbReference type="InterPro" id="IPR055015">
    <property type="entry name" value="GCX_COOH"/>
</dbReference>
<evidence type="ECO:0000313" key="1">
    <source>
        <dbReference type="EMBL" id="MCP1385716.1"/>
    </source>
</evidence>
<organism evidence="1 2">
    <name type="scientific">Runella salmonicolor</name>
    <dbReference type="NCBI Taxonomy" id="2950278"/>
    <lineage>
        <taxon>Bacteria</taxon>
        <taxon>Pseudomonadati</taxon>
        <taxon>Bacteroidota</taxon>
        <taxon>Cytophagia</taxon>
        <taxon>Cytophagales</taxon>
        <taxon>Spirosomataceae</taxon>
        <taxon>Runella</taxon>
    </lineage>
</organism>
<dbReference type="EMBL" id="JAMZEL010000015">
    <property type="protein sequence ID" value="MCP1385716.1"/>
    <property type="molecule type" value="Genomic_DNA"/>
</dbReference>
<name>A0ABT1FVC1_9BACT</name>
<reference evidence="1 2" key="1">
    <citation type="submission" date="2022-06" db="EMBL/GenBank/DDBJ databases">
        <title>Runella sp. S5 genome sequencing.</title>
        <authorList>
            <person name="Park S."/>
        </authorList>
    </citation>
    <scope>NUCLEOTIDE SEQUENCE [LARGE SCALE GENOMIC DNA]</scope>
    <source>
        <strain evidence="1 2">S5</strain>
    </source>
</reference>
<dbReference type="Proteomes" id="UP001204772">
    <property type="component" value="Unassembled WGS sequence"/>
</dbReference>
<sequence length="385" mass="40075">AFAQTSFKLRLVPKVIACDSAIVSVEIQAPDSAFVMGNANLRIFYKSAQLANPSIKSRNNFSSGDYFSITSLTDVGADTSVFTLNILYRGEQGSGTTVGASWISVADVKFALTGTNTSKCYDLFFLPIGASRSLPNTVITRAYASPTVEEPGRTLTEEVNGTFINITNQCSLPIVAIAKAPTINAGEMAILTLSSKNGVFPATGTITGQAPLQLTRAEPIKMVSGRNSGGEGWSISGDTQNCTTPNVITITPETPAICPGASITMSASGCTGTLTWLGGPSPQTGASVSFSPAVTTSYSANCSTGGSETFTIVVATNTVAVGYDVITGKERFKAVTTLTSTKKVGHVTFTPRANVVYEAGNAITLLPGFTAEKSSTFQAEIKTCP</sequence>
<comment type="caution">
    <text evidence="1">The sequence shown here is derived from an EMBL/GenBank/DDBJ whole genome shotgun (WGS) entry which is preliminary data.</text>
</comment>
<accession>A0ABT1FVC1</accession>
<keyword evidence="2" id="KW-1185">Reference proteome</keyword>
<proteinExistence type="predicted"/>
<gene>
    <name evidence="1" type="ORF">NCI00_24975</name>
</gene>
<protein>
    <submittedName>
        <fullName evidence="1">Uncharacterized protein</fullName>
    </submittedName>
</protein>